<dbReference type="InterPro" id="IPR023585">
    <property type="entry name" value="Ile-tRNA-ligase_type1"/>
</dbReference>
<dbReference type="GO" id="GO:0002161">
    <property type="term" value="F:aminoacyl-tRNA deacylase activity"/>
    <property type="evidence" value="ECO:0007669"/>
    <property type="project" value="InterPro"/>
</dbReference>
<dbReference type="InterPro" id="IPR033708">
    <property type="entry name" value="Anticodon_Ile_BEm"/>
</dbReference>
<proteinExistence type="inferred from homology"/>
<feature type="binding site" evidence="14">
    <location>
        <position position="936"/>
    </location>
    <ligand>
        <name>Zn(2+)</name>
        <dbReference type="ChEBI" id="CHEBI:29105"/>
    </ligand>
</feature>
<feature type="binding site" evidence="14">
    <location>
        <position position="959"/>
    </location>
    <ligand>
        <name>Zn(2+)</name>
        <dbReference type="ChEBI" id="CHEBI:29105"/>
    </ligand>
</feature>
<dbReference type="Gene3D" id="1.10.730.20">
    <property type="match status" value="1"/>
</dbReference>
<comment type="similarity">
    <text evidence="2 14">Belongs to the class-I aminoacyl-tRNA synthetase family. IleS type 1 subfamily.</text>
</comment>
<dbReference type="PATRIC" id="fig|1565605.3.peg.2866"/>
<dbReference type="InterPro" id="IPR002301">
    <property type="entry name" value="Ile-tRNA-ligase"/>
</dbReference>
<evidence type="ECO:0000313" key="19">
    <source>
        <dbReference type="Proteomes" id="UP000061603"/>
    </source>
</evidence>
<evidence type="ECO:0000256" key="6">
    <source>
        <dbReference type="ARBA" id="ARBA00022723"/>
    </source>
</evidence>
<sequence>MADYRKTLNMPDTPFPMRGDLAKREPGWIQSWQTQKLYSKIREVAKGRPRFVLHDGPPYANGDIHLGHAVNKLLKDIIVRSKTLAGFDAPYVPGWDCHGLPIEHKIEVLHGKNLPADKVRELCRAFAAEQVEIQKKGFIRLGVLGDWDNPYLTMNFANEAGEIRALAEIVKQGWVFKGLKPVNWCFDCGSALAEAEVEYLDKQSPAIDVGFVCAEPEKLAAAFGLAASTLTALPVSPKDGLKTFAVIWTTTPWTIPSNQALNVHPALEYALVETSRGVLLLARELVESCLTRYALEGQVIATAQGAALAGIRFRHPFYERTGPVIPAEYVGVDAGTGIVHAAPAYGVEDFVSCMSHGFTFDDILNPVQGNGVYAADLPFFGGLHIWKANPKIVEKLTEVGTLFAHEKINHSYMHCWRHRTPIIYRAAPQWFVGMDRVAEHPVHISDGHPPNRLPAEGGDQSRQAAPATGLTLRDLALKGIDETAFYPAWGQARLRAMIANRPDWCISRQRNWGVPIPFFIHKATGELHPRTAELMEKVAQRVEKEGIEAWFKLAATELLGEEAEQYQKISDTLDVWFDSGTTHWHVLRGSHPDAASNTGRWADLYLEGSDQHRGWFHSSLLTGCAIDGKPPYQSLLTHGFTVDAQGRKMSKSLGNGIEPQEVGDRLGVEILRLWLAATDYSGELSISKEILDRVVEVYRRLRNTLRFLLANTADFDATKDLLPPQDWLEIDRYALALTHQLHDHCTASYARFEFHTIVQALQNFCAEDMGAFYLDILKDRLYTTAANSPARRAAQSALWHILQSITRLMAPILAFTAEEIWQITGDSESVMLTTWHALPDLSEKSALMARWQQLRSVKSEVSGTLEALRAAGKIGSSLQAEVALRASGAQYDLLASFGDDLRFIMMCSKTTLVQVSDSADAAIIATPSANAKCARCWHWRADVGHHAHATEHPELCGRCAANLFGAGEARHFA</sequence>
<comment type="domain">
    <text evidence="14">IleRS has two distinct active sites: one for aminoacylation and one for editing. The misactivated valine is translocated from the active site to the editing site, which sterically excludes the correctly activated isoleucine. The single editing site contains two valyl binding pockets, one specific for each substrate (Val-AMP or Val-tRNA(Ile)).</text>
</comment>
<dbReference type="Proteomes" id="UP000061603">
    <property type="component" value="Chromosome"/>
</dbReference>
<feature type="binding site" evidence="14">
    <location>
        <position position="651"/>
    </location>
    <ligand>
        <name>ATP</name>
        <dbReference type="ChEBI" id="CHEBI:30616"/>
    </ligand>
</feature>
<feature type="short sequence motif" description="'HIGH' region" evidence="14">
    <location>
        <begin position="58"/>
        <end position="68"/>
    </location>
</feature>
<dbReference type="GO" id="GO:0005829">
    <property type="term" value="C:cytosol"/>
    <property type="evidence" value="ECO:0007669"/>
    <property type="project" value="TreeGrafter"/>
</dbReference>
<keyword evidence="11 14" id="KW-0030">Aminoacyl-tRNA synthetase</keyword>
<feature type="domain" description="Methionyl/Valyl/Leucyl/Isoleucyl-tRNA synthetase anticodon-binding" evidence="17">
    <location>
        <begin position="731"/>
        <end position="883"/>
    </location>
</feature>
<dbReference type="InterPro" id="IPR013155">
    <property type="entry name" value="M/V/L/I-tRNA-synth_anticd-bd"/>
</dbReference>
<dbReference type="InterPro" id="IPR002300">
    <property type="entry name" value="aa-tRNA-synth_Ia"/>
</dbReference>
<dbReference type="FunFam" id="3.40.50.620:FF:000048">
    <property type="entry name" value="Isoleucine--tRNA ligase"/>
    <property type="match status" value="1"/>
</dbReference>
<dbReference type="SUPFAM" id="SSF52374">
    <property type="entry name" value="Nucleotidylyl transferase"/>
    <property type="match status" value="1"/>
</dbReference>
<protein>
    <recommendedName>
        <fullName evidence="14">Isoleucine--tRNA ligase</fullName>
        <ecNumber evidence="14">6.1.1.5</ecNumber>
    </recommendedName>
    <alternativeName>
        <fullName evidence="14">Isoleucyl-tRNA synthetase</fullName>
        <shortName evidence="14">IleRS</shortName>
    </alternativeName>
</protein>
<evidence type="ECO:0000256" key="1">
    <source>
        <dbReference type="ARBA" id="ARBA00004496"/>
    </source>
</evidence>
<dbReference type="Gene3D" id="3.40.50.620">
    <property type="entry name" value="HUPs"/>
    <property type="match status" value="2"/>
</dbReference>
<dbReference type="GO" id="GO:0000049">
    <property type="term" value="F:tRNA binding"/>
    <property type="evidence" value="ECO:0007669"/>
    <property type="project" value="InterPro"/>
</dbReference>
<dbReference type="NCBIfam" id="TIGR00392">
    <property type="entry name" value="ileS"/>
    <property type="match status" value="1"/>
</dbReference>
<dbReference type="Gene3D" id="3.90.740.10">
    <property type="entry name" value="Valyl/Leucyl/Isoleucyl-tRNA synthetase, editing domain"/>
    <property type="match status" value="1"/>
</dbReference>
<comment type="function">
    <text evidence="12 14">Catalyzes the attachment of isoleucine to tRNA(Ile). As IleRS can inadvertently accommodate and process structurally similar amino acids such as valine, to avoid such errors it has two additional distinct tRNA(Ile)-dependent editing activities. One activity is designated as 'pretransfer' editing and involves the hydrolysis of activated Val-AMP. The other activity is designated 'posttransfer' editing and involves deacylation of mischarged Val-tRNA(Ile).</text>
</comment>
<feature type="region of interest" description="Disordered" evidence="15">
    <location>
        <begin position="443"/>
        <end position="464"/>
    </location>
</feature>
<evidence type="ECO:0000259" key="16">
    <source>
        <dbReference type="Pfam" id="PF00133"/>
    </source>
</evidence>
<dbReference type="GO" id="GO:0004822">
    <property type="term" value="F:isoleucine-tRNA ligase activity"/>
    <property type="evidence" value="ECO:0007669"/>
    <property type="project" value="UniProtKB-UniRule"/>
</dbReference>
<comment type="subcellular location">
    <subcellularLocation>
        <location evidence="1 14">Cytoplasm</location>
    </subcellularLocation>
</comment>
<dbReference type="Pfam" id="PF00133">
    <property type="entry name" value="tRNA-synt_1"/>
    <property type="match status" value="1"/>
</dbReference>
<dbReference type="SUPFAM" id="SSF47323">
    <property type="entry name" value="Anticodon-binding domain of a subclass of class I aminoacyl-tRNA synthetases"/>
    <property type="match status" value="1"/>
</dbReference>
<dbReference type="HAMAP" id="MF_02002">
    <property type="entry name" value="Ile_tRNA_synth_type1"/>
    <property type="match status" value="1"/>
</dbReference>
<dbReference type="InterPro" id="IPR001412">
    <property type="entry name" value="aa-tRNA-synth_I_CS"/>
</dbReference>
<dbReference type="KEGG" id="rbu:PG1C_13545"/>
<evidence type="ECO:0000256" key="2">
    <source>
        <dbReference type="ARBA" id="ARBA00006887"/>
    </source>
</evidence>
<dbReference type="GO" id="GO:0006428">
    <property type="term" value="P:isoleucyl-tRNA aminoacylation"/>
    <property type="evidence" value="ECO:0007669"/>
    <property type="project" value="UniProtKB-UniRule"/>
</dbReference>
<comment type="subunit">
    <text evidence="3 14">Monomer.</text>
</comment>
<evidence type="ECO:0000256" key="3">
    <source>
        <dbReference type="ARBA" id="ARBA00011245"/>
    </source>
</evidence>
<dbReference type="SUPFAM" id="SSF50677">
    <property type="entry name" value="ValRS/IleRS/LeuRS editing domain"/>
    <property type="match status" value="1"/>
</dbReference>
<reference evidence="18 19" key="1">
    <citation type="journal article" date="2015" name="Genome Announc.">
        <title>Complete Genome Sequence of a Novel Bacterium within the Family Rhodocyclaceae That Degrades Polycyclic Aromatic Hydrocarbons.</title>
        <authorList>
            <person name="Singleton D.R."/>
            <person name="Dickey A.N."/>
            <person name="Scholl E.H."/>
            <person name="Wright F.A."/>
            <person name="Aitken M.D."/>
        </authorList>
    </citation>
    <scope>NUCLEOTIDE SEQUENCE [LARGE SCALE GENOMIC DNA]</scope>
    <source>
        <strain evidence="19">PG1-Ca6</strain>
    </source>
</reference>
<organism evidence="18 19">
    <name type="scientific">Rugosibacter aromaticivorans</name>
    <dbReference type="NCBI Taxonomy" id="1565605"/>
    <lineage>
        <taxon>Bacteria</taxon>
        <taxon>Pseudomonadati</taxon>
        <taxon>Pseudomonadota</taxon>
        <taxon>Betaproteobacteria</taxon>
        <taxon>Nitrosomonadales</taxon>
        <taxon>Sterolibacteriaceae</taxon>
        <taxon>Rugosibacter</taxon>
    </lineage>
</organism>
<dbReference type="PANTHER" id="PTHR42765">
    <property type="entry name" value="SOLEUCYL-TRNA SYNTHETASE"/>
    <property type="match status" value="1"/>
</dbReference>
<evidence type="ECO:0000313" key="18">
    <source>
        <dbReference type="EMBL" id="AJP49178.1"/>
    </source>
</evidence>
<evidence type="ECO:0000256" key="11">
    <source>
        <dbReference type="ARBA" id="ARBA00023146"/>
    </source>
</evidence>
<evidence type="ECO:0000256" key="14">
    <source>
        <dbReference type="HAMAP-Rule" id="MF_02002"/>
    </source>
</evidence>
<evidence type="ECO:0000259" key="17">
    <source>
        <dbReference type="Pfam" id="PF08264"/>
    </source>
</evidence>
<evidence type="ECO:0000256" key="7">
    <source>
        <dbReference type="ARBA" id="ARBA00022741"/>
    </source>
</evidence>
<dbReference type="InterPro" id="IPR050081">
    <property type="entry name" value="Ile-tRNA_ligase"/>
</dbReference>
<keyword evidence="5 14" id="KW-0436">Ligase</keyword>
<keyword evidence="8 14" id="KW-0862">Zinc</keyword>
<feature type="binding site" evidence="14">
    <location>
        <position position="607"/>
    </location>
    <ligand>
        <name>L-isoleucyl-5'-AMP</name>
        <dbReference type="ChEBI" id="CHEBI:178002"/>
    </ligand>
</feature>
<feature type="domain" description="Aminoacyl-tRNA synthetase class Ia" evidence="16">
    <location>
        <begin position="28"/>
        <end position="686"/>
    </location>
</feature>
<comment type="cofactor">
    <cofactor evidence="14">
        <name>Zn(2+)</name>
        <dbReference type="ChEBI" id="CHEBI:29105"/>
    </cofactor>
    <text evidence="14">Binds 1 zinc ion per subunit.</text>
</comment>
<dbReference type="GO" id="GO:0005524">
    <property type="term" value="F:ATP binding"/>
    <property type="evidence" value="ECO:0007669"/>
    <property type="project" value="UniProtKB-UniRule"/>
</dbReference>
<keyword evidence="4 14" id="KW-0963">Cytoplasm</keyword>
<evidence type="ECO:0000256" key="15">
    <source>
        <dbReference type="SAM" id="MobiDB-lite"/>
    </source>
</evidence>
<evidence type="ECO:0000256" key="9">
    <source>
        <dbReference type="ARBA" id="ARBA00022840"/>
    </source>
</evidence>
<evidence type="ECO:0000256" key="13">
    <source>
        <dbReference type="ARBA" id="ARBA00048359"/>
    </source>
</evidence>
<dbReference type="Gene3D" id="1.10.10.830">
    <property type="entry name" value="Ile-tRNA synthetase CP2 domain-like"/>
    <property type="match status" value="1"/>
</dbReference>
<keyword evidence="9 14" id="KW-0067">ATP-binding</keyword>
<evidence type="ECO:0000256" key="10">
    <source>
        <dbReference type="ARBA" id="ARBA00022917"/>
    </source>
</evidence>
<evidence type="ECO:0000256" key="12">
    <source>
        <dbReference type="ARBA" id="ARBA00025217"/>
    </source>
</evidence>
<keyword evidence="19" id="KW-1185">Reference proteome</keyword>
<evidence type="ECO:0000256" key="4">
    <source>
        <dbReference type="ARBA" id="ARBA00022490"/>
    </source>
</evidence>
<dbReference type="HOGENOM" id="CLU_001493_7_1_4"/>
<evidence type="ECO:0000256" key="5">
    <source>
        <dbReference type="ARBA" id="ARBA00022598"/>
    </source>
</evidence>
<feature type="binding site" evidence="14">
    <location>
        <position position="933"/>
    </location>
    <ligand>
        <name>Zn(2+)</name>
        <dbReference type="ChEBI" id="CHEBI:29105"/>
    </ligand>
</feature>
<comment type="catalytic activity">
    <reaction evidence="13 14">
        <text>tRNA(Ile) + L-isoleucine + ATP = L-isoleucyl-tRNA(Ile) + AMP + diphosphate</text>
        <dbReference type="Rhea" id="RHEA:11060"/>
        <dbReference type="Rhea" id="RHEA-COMP:9666"/>
        <dbReference type="Rhea" id="RHEA-COMP:9695"/>
        <dbReference type="ChEBI" id="CHEBI:30616"/>
        <dbReference type="ChEBI" id="CHEBI:33019"/>
        <dbReference type="ChEBI" id="CHEBI:58045"/>
        <dbReference type="ChEBI" id="CHEBI:78442"/>
        <dbReference type="ChEBI" id="CHEBI:78528"/>
        <dbReference type="ChEBI" id="CHEBI:456215"/>
        <dbReference type="EC" id="6.1.1.5"/>
    </reaction>
</comment>
<dbReference type="AlphaFoldDB" id="A0A0C5JBH9"/>
<accession>A0A0C5JBH9</accession>
<dbReference type="InterPro" id="IPR009008">
    <property type="entry name" value="Val/Leu/Ile-tRNA-synth_edit"/>
</dbReference>
<dbReference type="STRING" id="1565605.PG1C_13545"/>
<keyword evidence="7 14" id="KW-0547">Nucleotide-binding</keyword>
<feature type="short sequence motif" description="'KMSKS' region" evidence="14">
    <location>
        <begin position="648"/>
        <end position="652"/>
    </location>
</feature>
<dbReference type="RefSeq" id="WP_202637091.1">
    <property type="nucleotide sequence ID" value="NZ_CP010554.1"/>
</dbReference>
<evidence type="ECO:0000256" key="8">
    <source>
        <dbReference type="ARBA" id="ARBA00022833"/>
    </source>
</evidence>
<keyword evidence="10 14" id="KW-0648">Protein biosynthesis</keyword>
<name>A0A0C5JBH9_9PROT</name>
<gene>
    <name evidence="14" type="primary">ileS</name>
    <name evidence="18" type="ORF">PG1C_13545</name>
</gene>
<dbReference type="InterPro" id="IPR009080">
    <property type="entry name" value="tRNAsynth_Ia_anticodon-bd"/>
</dbReference>
<dbReference type="CDD" id="cd07960">
    <property type="entry name" value="Anticodon_Ia_Ile_BEm"/>
    <property type="match status" value="1"/>
</dbReference>
<keyword evidence="6 14" id="KW-0479">Metal-binding</keyword>
<dbReference type="EMBL" id="CP010554">
    <property type="protein sequence ID" value="AJP49178.1"/>
    <property type="molecule type" value="Genomic_DNA"/>
</dbReference>
<feature type="binding site" evidence="14">
    <location>
        <position position="956"/>
    </location>
    <ligand>
        <name>Zn(2+)</name>
        <dbReference type="ChEBI" id="CHEBI:29105"/>
    </ligand>
</feature>
<dbReference type="PRINTS" id="PR00984">
    <property type="entry name" value="TRNASYNTHILE"/>
</dbReference>
<dbReference type="Pfam" id="PF08264">
    <property type="entry name" value="Anticodon_1"/>
    <property type="match status" value="1"/>
</dbReference>
<dbReference type="PANTHER" id="PTHR42765:SF1">
    <property type="entry name" value="ISOLEUCINE--TRNA LIGASE, MITOCHONDRIAL"/>
    <property type="match status" value="1"/>
</dbReference>
<dbReference type="PROSITE" id="PS00178">
    <property type="entry name" value="AA_TRNA_LIGASE_I"/>
    <property type="match status" value="1"/>
</dbReference>
<dbReference type="EC" id="6.1.1.5" evidence="14"/>
<dbReference type="FunFam" id="3.40.50.620:FF:000042">
    <property type="entry name" value="Isoleucine--tRNA ligase"/>
    <property type="match status" value="1"/>
</dbReference>
<dbReference type="GO" id="GO:0008270">
    <property type="term" value="F:zinc ion binding"/>
    <property type="evidence" value="ECO:0007669"/>
    <property type="project" value="UniProtKB-UniRule"/>
</dbReference>
<dbReference type="InterPro" id="IPR014729">
    <property type="entry name" value="Rossmann-like_a/b/a_fold"/>
</dbReference>